<dbReference type="Proteomes" id="UP000252631">
    <property type="component" value="Unassembled WGS sequence"/>
</dbReference>
<dbReference type="InterPro" id="IPR011660">
    <property type="entry name" value="VapB-like"/>
</dbReference>
<evidence type="ECO:0000313" key="1">
    <source>
        <dbReference type="EMBL" id="RED37950.1"/>
    </source>
</evidence>
<accession>A0A336JJZ9</accession>
<proteinExistence type="predicted"/>
<sequence length="83" mass="9293">MHLNIKNDEAHQLATELARMTGESLTAAVTNALREQLAREHRRRQTDQIAQRLLKIGGRYAALPDTGRTPDEILGYDENGLPT</sequence>
<dbReference type="OrthoDB" id="495439at2"/>
<name>A0A336JJZ9_9BRAD</name>
<reference evidence="1 4" key="2">
    <citation type="submission" date="2018-07" db="EMBL/GenBank/DDBJ databases">
        <title>Genomic Encyclopedia of Archaeal and Bacterial Type Strains, Phase II (KMG-II): from individual species to whole genera.</title>
        <authorList>
            <person name="Goeker M."/>
        </authorList>
    </citation>
    <scope>NUCLEOTIDE SEQUENCE [LARGE SCALE GENOMIC DNA]</scope>
    <source>
        <strain evidence="1 4">JA575</strain>
    </source>
</reference>
<dbReference type="Pfam" id="PF07704">
    <property type="entry name" value="PSK_trans_fac"/>
    <property type="match status" value="1"/>
</dbReference>
<evidence type="ECO:0000313" key="3">
    <source>
        <dbReference type="Proteomes" id="UP000252631"/>
    </source>
</evidence>
<dbReference type="EMBL" id="UFQQ01000005">
    <property type="protein sequence ID" value="SSW89975.1"/>
    <property type="molecule type" value="Genomic_DNA"/>
</dbReference>
<dbReference type="AlphaFoldDB" id="A0A336JJZ9"/>
<organism evidence="2 3">
    <name type="scientific">Rhodopseudomonas pentothenatexigens</name>
    <dbReference type="NCBI Taxonomy" id="999699"/>
    <lineage>
        <taxon>Bacteria</taxon>
        <taxon>Pseudomonadati</taxon>
        <taxon>Pseudomonadota</taxon>
        <taxon>Alphaproteobacteria</taxon>
        <taxon>Hyphomicrobiales</taxon>
        <taxon>Nitrobacteraceae</taxon>
        <taxon>Rhodopseudomonas</taxon>
    </lineage>
</organism>
<reference evidence="2 3" key="1">
    <citation type="submission" date="2017-08" db="EMBL/GenBank/DDBJ databases">
        <authorList>
            <person name="de Groot N.N."/>
        </authorList>
    </citation>
    <scope>NUCLEOTIDE SEQUENCE [LARGE SCALE GENOMIC DNA]</scope>
    <source>
        <strain evidence="2 3">JA575</strain>
    </source>
</reference>
<evidence type="ECO:0000313" key="4">
    <source>
        <dbReference type="Proteomes" id="UP000256343"/>
    </source>
</evidence>
<dbReference type="GeneID" id="66895264"/>
<dbReference type="EMBL" id="QRDT01000005">
    <property type="protein sequence ID" value="RED37950.1"/>
    <property type="molecule type" value="Genomic_DNA"/>
</dbReference>
<keyword evidence="4" id="KW-1185">Reference proteome</keyword>
<dbReference type="RefSeq" id="WP_011159676.1">
    <property type="nucleotide sequence ID" value="NZ_QRDT01000005.1"/>
</dbReference>
<dbReference type="Proteomes" id="UP000256343">
    <property type="component" value="Unassembled WGS sequence"/>
</dbReference>
<protein>
    <submittedName>
        <fullName evidence="2">Antitoxin VapB</fullName>
    </submittedName>
</protein>
<evidence type="ECO:0000313" key="2">
    <source>
        <dbReference type="EMBL" id="SSW89975.1"/>
    </source>
</evidence>
<gene>
    <name evidence="1" type="ORF">BJ125_10528</name>
    <name evidence="2" type="ORF">SAMN05892882_10528</name>
</gene>